<organism evidence="1 2">
    <name type="scientific">Dawidia cretensis</name>
    <dbReference type="NCBI Taxonomy" id="2782350"/>
    <lineage>
        <taxon>Bacteria</taxon>
        <taxon>Pseudomonadati</taxon>
        <taxon>Bacteroidota</taxon>
        <taxon>Cytophagia</taxon>
        <taxon>Cytophagales</taxon>
        <taxon>Chryseotaleaceae</taxon>
        <taxon>Dawidia</taxon>
    </lineage>
</organism>
<dbReference type="Proteomes" id="UP001319080">
    <property type="component" value="Unassembled WGS sequence"/>
</dbReference>
<evidence type="ECO:0000313" key="1">
    <source>
        <dbReference type="EMBL" id="MBT1711992.1"/>
    </source>
</evidence>
<reference evidence="1 2" key="1">
    <citation type="submission" date="2021-05" db="EMBL/GenBank/DDBJ databases">
        <title>A Polyphasic approach of four new species of the genus Ohtaekwangia: Ohtaekwangia histidinii sp. nov., Ohtaekwangia cretensis sp. nov., Ohtaekwangia indiensis sp. nov., Ohtaekwangia reichenbachii sp. nov. from diverse environment.</title>
        <authorList>
            <person name="Octaviana S."/>
        </authorList>
    </citation>
    <scope>NUCLEOTIDE SEQUENCE [LARGE SCALE GENOMIC DNA]</scope>
    <source>
        <strain evidence="1 2">PWU5</strain>
    </source>
</reference>
<dbReference type="EMBL" id="JAHESE010000046">
    <property type="protein sequence ID" value="MBT1711992.1"/>
    <property type="molecule type" value="Genomic_DNA"/>
</dbReference>
<name>A0AAP2E508_9BACT</name>
<proteinExistence type="predicted"/>
<comment type="caution">
    <text evidence="1">The sequence shown here is derived from an EMBL/GenBank/DDBJ whole genome shotgun (WGS) entry which is preliminary data.</text>
</comment>
<dbReference type="RefSeq" id="WP_254087559.1">
    <property type="nucleotide sequence ID" value="NZ_JAHESE010000046.1"/>
</dbReference>
<keyword evidence="2" id="KW-1185">Reference proteome</keyword>
<sequence length="493" mass="58260">MNAIVEVFSIVQAMSKSEKRYFKMVSELQKGEKSYLTLFTILEKHTMPDDDLANEVRKSFPGQTVEPARKHLYRVLMKSLRQFDTEKDVETRLSNLLQDSRLLYNRGLLKLSFDQLEKTKTLALQREKFMYYVLAARQELQYLVRSHFEGLDEFELLEKQKRITELLEQQTKIEQHSTLYEILLLRYWRNGMVRSQQEATRLNDLLLEEYQLLNGPGRKPFELQQLHLHFQSIYFQMTGNPEGSLPVFYDLDALFQQNHELWKGAPLYYFHLLDGVLYDLRQMQRYEDMQFFLQRLQSLHEEGGGLNVVLTYKTLEHELNVFADRRLFDEGLMHMKTFEERWQREASQLPLHMHAQLLFAGARILVGVKDYSAALKLINIALNQLTSAMSQAQQSMFQILNLMVNTLLNNVDYLQYALRAAERKLKSDRKLFGVEQLMLSFLKKWIAARSFPEFNDQLHALQQNPFERQLINELALAEWYDRVKPLSSFGAKK</sequence>
<protein>
    <submittedName>
        <fullName evidence="1">Uncharacterized protein</fullName>
    </submittedName>
</protein>
<dbReference type="AlphaFoldDB" id="A0AAP2E508"/>
<accession>A0AAP2E508</accession>
<evidence type="ECO:0000313" key="2">
    <source>
        <dbReference type="Proteomes" id="UP001319080"/>
    </source>
</evidence>
<gene>
    <name evidence="1" type="ORF">KK062_27365</name>
</gene>